<proteinExistence type="predicted"/>
<evidence type="ECO:0000313" key="2">
    <source>
        <dbReference type="EMBL" id="PSR90757.1"/>
    </source>
</evidence>
<keyword evidence="1" id="KW-0732">Signal</keyword>
<sequence>MLGCLFILHAAPVSAGRVKKGPQTYVQRATLHAGVTHSIILKSRYLLEPALRLILGLVSPSFQCIMASNSHDIL</sequence>
<organism evidence="2 3">
    <name type="scientific">Coniella lustricola</name>
    <dbReference type="NCBI Taxonomy" id="2025994"/>
    <lineage>
        <taxon>Eukaryota</taxon>
        <taxon>Fungi</taxon>
        <taxon>Dikarya</taxon>
        <taxon>Ascomycota</taxon>
        <taxon>Pezizomycotina</taxon>
        <taxon>Sordariomycetes</taxon>
        <taxon>Sordariomycetidae</taxon>
        <taxon>Diaporthales</taxon>
        <taxon>Schizoparmaceae</taxon>
        <taxon>Coniella</taxon>
    </lineage>
</organism>
<dbReference type="InParanoid" id="A0A2T3AC26"/>
<reference evidence="2 3" key="1">
    <citation type="journal article" date="2018" name="Mycol. Prog.">
        <title>Coniella lustricola, a new species from submerged detritus.</title>
        <authorList>
            <person name="Raudabaugh D.B."/>
            <person name="Iturriaga T."/>
            <person name="Carver A."/>
            <person name="Mondo S."/>
            <person name="Pangilinan J."/>
            <person name="Lipzen A."/>
            <person name="He G."/>
            <person name="Amirebrahimi M."/>
            <person name="Grigoriev I.V."/>
            <person name="Miller A.N."/>
        </authorList>
    </citation>
    <scope>NUCLEOTIDE SEQUENCE [LARGE SCALE GENOMIC DNA]</scope>
    <source>
        <strain evidence="2 3">B22-T-1</strain>
    </source>
</reference>
<dbReference type="Proteomes" id="UP000241462">
    <property type="component" value="Unassembled WGS sequence"/>
</dbReference>
<feature type="chain" id="PRO_5015728121" description="Secreted protein" evidence="1">
    <location>
        <begin position="16"/>
        <end position="74"/>
    </location>
</feature>
<feature type="signal peptide" evidence="1">
    <location>
        <begin position="1"/>
        <end position="15"/>
    </location>
</feature>
<name>A0A2T3AC26_9PEZI</name>
<accession>A0A2T3AC26</accession>
<dbReference type="AlphaFoldDB" id="A0A2T3AC26"/>
<keyword evidence="3" id="KW-1185">Reference proteome</keyword>
<evidence type="ECO:0008006" key="4">
    <source>
        <dbReference type="Google" id="ProtNLM"/>
    </source>
</evidence>
<gene>
    <name evidence="2" type="ORF">BD289DRAFT_430459</name>
</gene>
<evidence type="ECO:0000256" key="1">
    <source>
        <dbReference type="SAM" id="SignalP"/>
    </source>
</evidence>
<evidence type="ECO:0000313" key="3">
    <source>
        <dbReference type="Proteomes" id="UP000241462"/>
    </source>
</evidence>
<dbReference type="EMBL" id="KZ678416">
    <property type="protein sequence ID" value="PSR90757.1"/>
    <property type="molecule type" value="Genomic_DNA"/>
</dbReference>
<protein>
    <recommendedName>
        <fullName evidence="4">Secreted protein</fullName>
    </recommendedName>
</protein>